<evidence type="ECO:0000259" key="1">
    <source>
        <dbReference type="PROSITE" id="PS50965"/>
    </source>
</evidence>
<accession>A0ABU0DVJ0</accession>
<gene>
    <name evidence="2" type="ORF">J2R98_002203</name>
</gene>
<organism evidence="2 3">
    <name type="scientific">Alkalibacillus filiformis</name>
    <dbReference type="NCBI Taxonomy" id="200990"/>
    <lineage>
        <taxon>Bacteria</taxon>
        <taxon>Bacillati</taxon>
        <taxon>Bacillota</taxon>
        <taxon>Bacilli</taxon>
        <taxon>Bacillales</taxon>
        <taxon>Bacillaceae</taxon>
        <taxon>Alkalibacillus</taxon>
    </lineage>
</organism>
<evidence type="ECO:0000313" key="2">
    <source>
        <dbReference type="EMBL" id="MDQ0352359.1"/>
    </source>
</evidence>
<comment type="caution">
    <text evidence="2">The sequence shown here is derived from an EMBL/GenBank/DDBJ whole genome shotgun (WGS) entry which is preliminary data.</text>
</comment>
<dbReference type="Pfam" id="PF08378">
    <property type="entry name" value="NERD"/>
    <property type="match status" value="1"/>
</dbReference>
<dbReference type="Proteomes" id="UP001236723">
    <property type="component" value="Unassembled WGS sequence"/>
</dbReference>
<name>A0ABU0DVJ0_9BACI</name>
<dbReference type="InterPro" id="IPR011528">
    <property type="entry name" value="NERD"/>
</dbReference>
<dbReference type="PROSITE" id="PS50965">
    <property type="entry name" value="NERD"/>
    <property type="match status" value="1"/>
</dbReference>
<evidence type="ECO:0000313" key="3">
    <source>
        <dbReference type="Proteomes" id="UP001236723"/>
    </source>
</evidence>
<protein>
    <recommendedName>
        <fullName evidence="1">NERD domain-containing protein</fullName>
    </recommendedName>
</protein>
<proteinExistence type="predicted"/>
<dbReference type="EMBL" id="JAUSUP010000007">
    <property type="protein sequence ID" value="MDQ0352359.1"/>
    <property type="molecule type" value="Genomic_DNA"/>
</dbReference>
<dbReference type="RefSeq" id="WP_307068862.1">
    <property type="nucleotide sequence ID" value="NZ_JAUSUP010000007.1"/>
</dbReference>
<reference evidence="2 3" key="1">
    <citation type="submission" date="2023-07" db="EMBL/GenBank/DDBJ databases">
        <title>Genomic Encyclopedia of Type Strains, Phase IV (KMG-IV): sequencing the most valuable type-strain genomes for metagenomic binning, comparative biology and taxonomic classification.</title>
        <authorList>
            <person name="Goeker M."/>
        </authorList>
    </citation>
    <scope>NUCLEOTIDE SEQUENCE [LARGE SCALE GENOMIC DNA]</scope>
    <source>
        <strain evidence="2 3">DSM 15448</strain>
    </source>
</reference>
<feature type="domain" description="NERD" evidence="1">
    <location>
        <begin position="41"/>
        <end position="156"/>
    </location>
</feature>
<sequence>MIILPHSKPPELEQLEALVPRYKGKDQTYQTIQERLGKELAGYKGERSLHYYIKLLKLNNHFLLFGFRAKGIDSYFQIDSMLITQSFILIIEAKHLKGTLSINEAGQLIQETEDYTEVYQNPLTQANIQRYQLTHLLSQRELDLLPIYTCVTFTHPKSILNINKNSVDIFPSQNLPSYIYKVLSQNKKPIISNQKAHSIATTLKFQHSPKNNNLINYYGITDHLVRKGVWCTACQKIMMIRIHGNWHCPKCNHKDKTAHMQALREFSILYDRQQITNKEARTFLKIESESTAKRLLSKFDRIGDTKGSLYLLNSLT</sequence>
<keyword evidence="3" id="KW-1185">Reference proteome</keyword>